<reference evidence="2 3" key="1">
    <citation type="submission" date="2016-04" db="EMBL/GenBank/DDBJ databases">
        <title>A degradative enzymes factory behind the ericoid mycorrhizal symbiosis.</title>
        <authorList>
            <consortium name="DOE Joint Genome Institute"/>
            <person name="Martino E."/>
            <person name="Morin E."/>
            <person name="Grelet G."/>
            <person name="Kuo A."/>
            <person name="Kohler A."/>
            <person name="Daghino S."/>
            <person name="Barry K."/>
            <person name="Choi C."/>
            <person name="Cichocki N."/>
            <person name="Clum A."/>
            <person name="Copeland A."/>
            <person name="Hainaut M."/>
            <person name="Haridas S."/>
            <person name="Labutti K."/>
            <person name="Lindquist E."/>
            <person name="Lipzen A."/>
            <person name="Khouja H.-R."/>
            <person name="Murat C."/>
            <person name="Ohm R."/>
            <person name="Olson A."/>
            <person name="Spatafora J."/>
            <person name="Veneault-Fourrey C."/>
            <person name="Henrissat B."/>
            <person name="Grigoriev I."/>
            <person name="Martin F."/>
            <person name="Perotto S."/>
        </authorList>
    </citation>
    <scope>NUCLEOTIDE SEQUENCE [LARGE SCALE GENOMIC DNA]</scope>
    <source>
        <strain evidence="2 3">E</strain>
    </source>
</reference>
<proteinExistence type="predicted"/>
<accession>A0A2J6T9B1</accession>
<gene>
    <name evidence="2" type="ORF">K444DRAFT_405806</name>
</gene>
<dbReference type="GeneID" id="36580640"/>
<dbReference type="Proteomes" id="UP000235371">
    <property type="component" value="Unassembled WGS sequence"/>
</dbReference>
<dbReference type="InParanoid" id="A0A2J6T9B1"/>
<feature type="compositionally biased region" description="Polar residues" evidence="1">
    <location>
        <begin position="20"/>
        <end position="34"/>
    </location>
</feature>
<feature type="region of interest" description="Disordered" evidence="1">
    <location>
        <begin position="15"/>
        <end position="34"/>
    </location>
</feature>
<evidence type="ECO:0000313" key="3">
    <source>
        <dbReference type="Proteomes" id="UP000235371"/>
    </source>
</evidence>
<dbReference type="AlphaFoldDB" id="A0A2J6T9B1"/>
<organism evidence="2 3">
    <name type="scientific">Hyaloscypha bicolor E</name>
    <dbReference type="NCBI Taxonomy" id="1095630"/>
    <lineage>
        <taxon>Eukaryota</taxon>
        <taxon>Fungi</taxon>
        <taxon>Dikarya</taxon>
        <taxon>Ascomycota</taxon>
        <taxon>Pezizomycotina</taxon>
        <taxon>Leotiomycetes</taxon>
        <taxon>Helotiales</taxon>
        <taxon>Hyaloscyphaceae</taxon>
        <taxon>Hyaloscypha</taxon>
        <taxon>Hyaloscypha bicolor</taxon>
    </lineage>
</organism>
<name>A0A2J6T9B1_9HELO</name>
<keyword evidence="3" id="KW-1185">Reference proteome</keyword>
<dbReference type="RefSeq" id="XP_024736447.1">
    <property type="nucleotide sequence ID" value="XM_024872560.1"/>
</dbReference>
<sequence>MWPLTVGIAKETSLRDPLSLSHTSPPHISNHSNPLQQGVPKFILPRLISHHPPSFNKSQIFKHCLLSSKTPPSYLSFTSFSLLLSYNAEPRTSHKNGNSIIPALPEHPKNMFLIAASPSGPKIALYPSIAKGEFLLRLSLGSPHMLPSNTLKKILCF</sequence>
<evidence type="ECO:0000313" key="2">
    <source>
        <dbReference type="EMBL" id="PMD59543.1"/>
    </source>
</evidence>
<dbReference type="EMBL" id="KZ613813">
    <property type="protein sequence ID" value="PMD59543.1"/>
    <property type="molecule type" value="Genomic_DNA"/>
</dbReference>
<protein>
    <submittedName>
        <fullName evidence="2">Uncharacterized protein</fullName>
    </submittedName>
</protein>
<evidence type="ECO:0000256" key="1">
    <source>
        <dbReference type="SAM" id="MobiDB-lite"/>
    </source>
</evidence>